<accession>A0A7J8SX65</accession>
<gene>
    <name evidence="1" type="ORF">Godav_002249</name>
</gene>
<dbReference type="Proteomes" id="UP000593561">
    <property type="component" value="Unassembled WGS sequence"/>
</dbReference>
<evidence type="ECO:0000313" key="2">
    <source>
        <dbReference type="Proteomes" id="UP000593561"/>
    </source>
</evidence>
<evidence type="ECO:0000313" key="1">
    <source>
        <dbReference type="EMBL" id="MBA0630122.1"/>
    </source>
</evidence>
<comment type="caution">
    <text evidence="1">The sequence shown here is derived from an EMBL/GenBank/DDBJ whole genome shotgun (WGS) entry which is preliminary data.</text>
</comment>
<sequence>MLADWRLLPMVWSILQQCYLLAMSLNFSLEVPMMPLHQGLKKAGRIKLGGKLSLALLDLKHLPYLELSNNDFDPTQTPNWFRA</sequence>
<reference evidence="1 2" key="1">
    <citation type="journal article" date="2019" name="Genome Biol. Evol.">
        <title>Insights into the evolution of the New World diploid cottons (Gossypium, subgenus Houzingenia) based on genome sequencing.</title>
        <authorList>
            <person name="Grover C.E."/>
            <person name="Arick M.A. 2nd"/>
            <person name="Thrash A."/>
            <person name="Conover J.L."/>
            <person name="Sanders W.S."/>
            <person name="Peterson D.G."/>
            <person name="Frelichowski J.E."/>
            <person name="Scheffler J.A."/>
            <person name="Scheffler B.E."/>
            <person name="Wendel J.F."/>
        </authorList>
    </citation>
    <scope>NUCLEOTIDE SEQUENCE [LARGE SCALE GENOMIC DNA]</scope>
    <source>
        <strain evidence="1">27</strain>
        <tissue evidence="1">Leaf</tissue>
    </source>
</reference>
<keyword evidence="2" id="KW-1185">Reference proteome</keyword>
<protein>
    <submittedName>
        <fullName evidence="1">Uncharacterized protein</fullName>
    </submittedName>
</protein>
<dbReference type="EMBL" id="JABFAC010000012">
    <property type="protein sequence ID" value="MBA0630122.1"/>
    <property type="molecule type" value="Genomic_DNA"/>
</dbReference>
<organism evidence="1 2">
    <name type="scientific">Gossypium davidsonii</name>
    <name type="common">Davidson's cotton</name>
    <name type="synonym">Gossypium klotzschianum subsp. davidsonii</name>
    <dbReference type="NCBI Taxonomy" id="34287"/>
    <lineage>
        <taxon>Eukaryota</taxon>
        <taxon>Viridiplantae</taxon>
        <taxon>Streptophyta</taxon>
        <taxon>Embryophyta</taxon>
        <taxon>Tracheophyta</taxon>
        <taxon>Spermatophyta</taxon>
        <taxon>Magnoliopsida</taxon>
        <taxon>eudicotyledons</taxon>
        <taxon>Gunneridae</taxon>
        <taxon>Pentapetalae</taxon>
        <taxon>rosids</taxon>
        <taxon>malvids</taxon>
        <taxon>Malvales</taxon>
        <taxon>Malvaceae</taxon>
        <taxon>Malvoideae</taxon>
        <taxon>Gossypium</taxon>
    </lineage>
</organism>
<name>A0A7J8SX65_GOSDV</name>
<dbReference type="AlphaFoldDB" id="A0A7J8SX65"/>
<proteinExistence type="predicted"/>